<evidence type="ECO:0000313" key="8">
    <source>
        <dbReference type="EMBL" id="GAA5202150.1"/>
    </source>
</evidence>
<sequence>MHPWIALLIWAAFVGGSLSLSFLVGTHEASDNQRITGEAQHTAELATAAGYPYPATDLILVTGNFTSADAQQILTELSDTQHVESVTGPTRSSAGDALVYTVAINGDPDTASDRLAPLNATVKQLSGEFGSLTISETGETTIIDDFQTWLGKDLNRATAISIPTTLLILLITFGAIMIAVLPIAVGAASVLSALGLWAVASQMVPDTGIVPDVITLIGLAVGIDYALFYSRRYREEAHAGRGPVEATEIVARTAGHSIIVSGTAVAIAMAGLLLVRSTLYSGVAIGAILVVLVAMASAVTAMPALMRLFHRWIDKPRLPFVWRLASNKENRALRAVLRLVIRHPWIALGVAAVALGAMAAPALGMRLSSTTIDDYPPSLTSLQVYNEVRHNFPDTTSSAQIVLTSHAPDEAALRALADRVSKRTAAEPTLFGAASQPWISNDKRTLVLDVAVPYQTTSQQAKNAVRELRNNILPDTLGPLADADHGVGGDIASNLDETSTLARSMPWVIGIVIALTFVYMFAIYRSLGLALITILLNICSTLASFGLVTLIFQNTWAEGLLGFTSKGSLVSYIPLLLFVVLSGLSLDYHVLVVNRIRENARLRMTNKRSIFEGVAKTAGVVTAAAAVMIVVFAIFGTLSFIELKQMGVGLAIATLLDVTLIRVVTLPAALAALGRALWWPGKVTAVPDTDDSGDIPDEFAHPFAANTSGS</sequence>
<feature type="transmembrane region" description="Helical" evidence="6">
    <location>
        <begin position="279"/>
        <end position="305"/>
    </location>
</feature>
<feature type="transmembrane region" description="Helical" evidence="6">
    <location>
        <begin position="209"/>
        <end position="228"/>
    </location>
</feature>
<evidence type="ECO:0000256" key="6">
    <source>
        <dbReference type="SAM" id="Phobius"/>
    </source>
</evidence>
<accession>A0ABP9SV92</accession>
<dbReference type="PANTHER" id="PTHR33406:SF13">
    <property type="entry name" value="MEMBRANE PROTEIN YDFJ"/>
    <property type="match status" value="1"/>
</dbReference>
<evidence type="ECO:0000256" key="1">
    <source>
        <dbReference type="ARBA" id="ARBA00004651"/>
    </source>
</evidence>
<keyword evidence="3 6" id="KW-0812">Transmembrane</keyword>
<feature type="transmembrane region" description="Helical" evidence="6">
    <location>
        <begin position="344"/>
        <end position="363"/>
    </location>
</feature>
<dbReference type="Gene3D" id="1.20.1640.10">
    <property type="entry name" value="Multidrug efflux transporter AcrB transmembrane domain"/>
    <property type="match status" value="2"/>
</dbReference>
<feature type="transmembrane region" description="Helical" evidence="6">
    <location>
        <begin position="647"/>
        <end position="673"/>
    </location>
</feature>
<dbReference type="Pfam" id="PF03176">
    <property type="entry name" value="MMPL"/>
    <property type="match status" value="2"/>
</dbReference>
<evidence type="ECO:0000256" key="3">
    <source>
        <dbReference type="ARBA" id="ARBA00022692"/>
    </source>
</evidence>
<evidence type="ECO:0000256" key="5">
    <source>
        <dbReference type="ARBA" id="ARBA00023136"/>
    </source>
</evidence>
<dbReference type="PANTHER" id="PTHR33406">
    <property type="entry name" value="MEMBRANE PROTEIN MJ1562-RELATED"/>
    <property type="match status" value="1"/>
</dbReference>
<dbReference type="EMBL" id="BAABJQ010000058">
    <property type="protein sequence ID" value="GAA5202150.1"/>
    <property type="molecule type" value="Genomic_DNA"/>
</dbReference>
<comment type="caution">
    <text evidence="8">The sequence shown here is derived from an EMBL/GenBank/DDBJ whole genome shotgun (WGS) entry which is preliminary data.</text>
</comment>
<keyword evidence="9" id="KW-1185">Reference proteome</keyword>
<keyword evidence="2" id="KW-1003">Cell membrane</keyword>
<organism evidence="8 9">
    <name type="scientific">Rugosimonospora acidiphila</name>
    <dbReference type="NCBI Taxonomy" id="556531"/>
    <lineage>
        <taxon>Bacteria</taxon>
        <taxon>Bacillati</taxon>
        <taxon>Actinomycetota</taxon>
        <taxon>Actinomycetes</taxon>
        <taxon>Micromonosporales</taxon>
        <taxon>Micromonosporaceae</taxon>
        <taxon>Rugosimonospora</taxon>
    </lineage>
</organism>
<evidence type="ECO:0000259" key="7">
    <source>
        <dbReference type="Pfam" id="PF03176"/>
    </source>
</evidence>
<proteinExistence type="predicted"/>
<evidence type="ECO:0000256" key="4">
    <source>
        <dbReference type="ARBA" id="ARBA00022989"/>
    </source>
</evidence>
<name>A0ABP9SV92_9ACTN</name>
<comment type="subcellular location">
    <subcellularLocation>
        <location evidence="1">Cell membrane</location>
        <topology evidence="1">Multi-pass membrane protein</topology>
    </subcellularLocation>
</comment>
<keyword evidence="4 6" id="KW-1133">Transmembrane helix</keyword>
<feature type="transmembrane region" description="Helical" evidence="6">
    <location>
        <begin position="572"/>
        <end position="593"/>
    </location>
</feature>
<evidence type="ECO:0000256" key="2">
    <source>
        <dbReference type="ARBA" id="ARBA00022475"/>
    </source>
</evidence>
<feature type="transmembrane region" description="Helical" evidence="6">
    <location>
        <begin position="504"/>
        <end position="522"/>
    </location>
</feature>
<dbReference type="SUPFAM" id="SSF82866">
    <property type="entry name" value="Multidrug efflux transporter AcrB transmembrane domain"/>
    <property type="match status" value="2"/>
</dbReference>
<dbReference type="InterPro" id="IPR004869">
    <property type="entry name" value="MMPL_dom"/>
</dbReference>
<reference evidence="9" key="1">
    <citation type="journal article" date="2019" name="Int. J. Syst. Evol. Microbiol.">
        <title>The Global Catalogue of Microorganisms (GCM) 10K type strain sequencing project: providing services to taxonomists for standard genome sequencing and annotation.</title>
        <authorList>
            <consortium name="The Broad Institute Genomics Platform"/>
            <consortium name="The Broad Institute Genome Sequencing Center for Infectious Disease"/>
            <person name="Wu L."/>
            <person name="Ma J."/>
        </authorList>
    </citation>
    <scope>NUCLEOTIDE SEQUENCE [LARGE SCALE GENOMIC DNA]</scope>
    <source>
        <strain evidence="9">JCM 18304</strain>
    </source>
</reference>
<dbReference type="Proteomes" id="UP001501570">
    <property type="component" value="Unassembled WGS sequence"/>
</dbReference>
<keyword evidence="5 6" id="KW-0472">Membrane</keyword>
<feature type="transmembrane region" description="Helical" evidence="6">
    <location>
        <begin position="614"/>
        <end position="641"/>
    </location>
</feature>
<feature type="transmembrane region" description="Helical" evidence="6">
    <location>
        <begin position="529"/>
        <end position="552"/>
    </location>
</feature>
<feature type="transmembrane region" description="Helical" evidence="6">
    <location>
        <begin position="249"/>
        <end position="273"/>
    </location>
</feature>
<evidence type="ECO:0000313" key="9">
    <source>
        <dbReference type="Proteomes" id="UP001501570"/>
    </source>
</evidence>
<feature type="domain" description="Membrane transport protein MMPL" evidence="7">
    <location>
        <begin position="381"/>
        <end position="682"/>
    </location>
</feature>
<feature type="domain" description="Membrane transport protein MMPL" evidence="7">
    <location>
        <begin position="66"/>
        <end position="324"/>
    </location>
</feature>
<feature type="transmembrane region" description="Helical" evidence="6">
    <location>
        <begin position="166"/>
        <end position="197"/>
    </location>
</feature>
<gene>
    <name evidence="8" type="ORF">GCM10023322_83450</name>
</gene>
<protein>
    <submittedName>
        <fullName evidence="8">MMPL family transporter</fullName>
    </submittedName>
</protein>
<feature type="transmembrane region" description="Helical" evidence="6">
    <location>
        <begin position="6"/>
        <end position="25"/>
    </location>
</feature>
<dbReference type="InterPro" id="IPR050545">
    <property type="entry name" value="Mycobact_MmpL"/>
</dbReference>